<dbReference type="EMBL" id="FQ790330">
    <property type="protein sequence ID" value="CCD50868.1"/>
    <property type="molecule type" value="Genomic_DNA"/>
</dbReference>
<dbReference type="InParanoid" id="G2YGH0"/>
<evidence type="ECO:0000313" key="1">
    <source>
        <dbReference type="EMBL" id="CCD50868.1"/>
    </source>
</evidence>
<dbReference type="AlphaFoldDB" id="G2YGH0"/>
<dbReference type="HOGENOM" id="CLU_3191233_0_0_1"/>
<evidence type="ECO:0000313" key="2">
    <source>
        <dbReference type="Proteomes" id="UP000008177"/>
    </source>
</evidence>
<organism evidence="1 2">
    <name type="scientific">Botryotinia fuckeliana (strain T4)</name>
    <name type="common">Noble rot fungus</name>
    <name type="synonym">Botrytis cinerea</name>
    <dbReference type="NCBI Taxonomy" id="999810"/>
    <lineage>
        <taxon>Eukaryota</taxon>
        <taxon>Fungi</taxon>
        <taxon>Dikarya</taxon>
        <taxon>Ascomycota</taxon>
        <taxon>Pezizomycotina</taxon>
        <taxon>Leotiomycetes</taxon>
        <taxon>Helotiales</taxon>
        <taxon>Sclerotiniaceae</taxon>
        <taxon>Botrytis</taxon>
    </lineage>
</organism>
<gene>
    <name evidence="1" type="ORF">BofuT4_uP086470.1</name>
</gene>
<name>G2YGH0_BOTF4</name>
<accession>G2YGH0</accession>
<proteinExistence type="predicted"/>
<dbReference type="Proteomes" id="UP000008177">
    <property type="component" value="Unplaced contigs"/>
</dbReference>
<sequence>MAIDIDIRALNGSSSPHAKKRSVGYKNLGINRKINGSPLKASRQYE</sequence>
<reference evidence="2" key="1">
    <citation type="journal article" date="2011" name="PLoS Genet.">
        <title>Genomic analysis of the necrotrophic fungal pathogens Sclerotinia sclerotiorum and Botrytis cinerea.</title>
        <authorList>
            <person name="Amselem J."/>
            <person name="Cuomo C.A."/>
            <person name="van Kan J.A."/>
            <person name="Viaud M."/>
            <person name="Benito E.P."/>
            <person name="Couloux A."/>
            <person name="Coutinho P.M."/>
            <person name="de Vries R.P."/>
            <person name="Dyer P.S."/>
            <person name="Fillinger S."/>
            <person name="Fournier E."/>
            <person name="Gout L."/>
            <person name="Hahn M."/>
            <person name="Kohn L."/>
            <person name="Lapalu N."/>
            <person name="Plummer K.M."/>
            <person name="Pradier J.M."/>
            <person name="Quevillon E."/>
            <person name="Sharon A."/>
            <person name="Simon A."/>
            <person name="ten Have A."/>
            <person name="Tudzynski B."/>
            <person name="Tudzynski P."/>
            <person name="Wincker P."/>
            <person name="Andrew M."/>
            <person name="Anthouard V."/>
            <person name="Beever R.E."/>
            <person name="Beffa R."/>
            <person name="Benoit I."/>
            <person name="Bouzid O."/>
            <person name="Brault B."/>
            <person name="Chen Z."/>
            <person name="Choquer M."/>
            <person name="Collemare J."/>
            <person name="Cotton P."/>
            <person name="Danchin E.G."/>
            <person name="Da Silva C."/>
            <person name="Gautier A."/>
            <person name="Giraud C."/>
            <person name="Giraud T."/>
            <person name="Gonzalez C."/>
            <person name="Grossetete S."/>
            <person name="Guldener U."/>
            <person name="Henrissat B."/>
            <person name="Howlett B.J."/>
            <person name="Kodira C."/>
            <person name="Kretschmer M."/>
            <person name="Lappartient A."/>
            <person name="Leroch M."/>
            <person name="Levis C."/>
            <person name="Mauceli E."/>
            <person name="Neuveglise C."/>
            <person name="Oeser B."/>
            <person name="Pearson M."/>
            <person name="Poulain J."/>
            <person name="Poussereau N."/>
            <person name="Quesneville H."/>
            <person name="Rascle C."/>
            <person name="Schumacher J."/>
            <person name="Segurens B."/>
            <person name="Sexton A."/>
            <person name="Silva E."/>
            <person name="Sirven C."/>
            <person name="Soanes D.M."/>
            <person name="Talbot N.J."/>
            <person name="Templeton M."/>
            <person name="Yandava C."/>
            <person name="Yarden O."/>
            <person name="Zeng Q."/>
            <person name="Rollins J.A."/>
            <person name="Lebrun M.H."/>
            <person name="Dickman M."/>
        </authorList>
    </citation>
    <scope>NUCLEOTIDE SEQUENCE [LARGE SCALE GENOMIC DNA]</scope>
    <source>
        <strain evidence="2">T4</strain>
    </source>
</reference>
<protein>
    <submittedName>
        <fullName evidence="1">Uncharacterized protein</fullName>
    </submittedName>
</protein>